<dbReference type="Proteomes" id="UP000596742">
    <property type="component" value="Unassembled WGS sequence"/>
</dbReference>
<reference evidence="3" key="1">
    <citation type="submission" date="2018-11" db="EMBL/GenBank/DDBJ databases">
        <authorList>
            <person name="Alioto T."/>
            <person name="Alioto T."/>
        </authorList>
    </citation>
    <scope>NUCLEOTIDE SEQUENCE</scope>
</reference>
<dbReference type="InterPro" id="IPR003599">
    <property type="entry name" value="Ig_sub"/>
</dbReference>
<dbReference type="OrthoDB" id="6208586at2759"/>
<evidence type="ECO:0000256" key="1">
    <source>
        <dbReference type="SAM" id="MobiDB-lite"/>
    </source>
</evidence>
<feature type="domain" description="Ig-like" evidence="2">
    <location>
        <begin position="128"/>
        <end position="215"/>
    </location>
</feature>
<keyword evidence="4" id="KW-1185">Reference proteome</keyword>
<evidence type="ECO:0000313" key="3">
    <source>
        <dbReference type="EMBL" id="VDI19587.1"/>
    </source>
</evidence>
<evidence type="ECO:0000259" key="2">
    <source>
        <dbReference type="PROSITE" id="PS50835"/>
    </source>
</evidence>
<dbReference type="InterPro" id="IPR013783">
    <property type="entry name" value="Ig-like_fold"/>
</dbReference>
<proteinExistence type="predicted"/>
<dbReference type="SMART" id="SM00409">
    <property type="entry name" value="IG"/>
    <property type="match status" value="1"/>
</dbReference>
<dbReference type="EMBL" id="UYJE01003465">
    <property type="protein sequence ID" value="VDI19587.1"/>
    <property type="molecule type" value="Genomic_DNA"/>
</dbReference>
<dbReference type="InterPro" id="IPR036179">
    <property type="entry name" value="Ig-like_dom_sf"/>
</dbReference>
<dbReference type="InterPro" id="IPR013098">
    <property type="entry name" value="Ig_I-set"/>
</dbReference>
<dbReference type="Pfam" id="PF07679">
    <property type="entry name" value="I-set"/>
    <property type="match status" value="1"/>
</dbReference>
<gene>
    <name evidence="3" type="ORF">MGAL_10B069248</name>
</gene>
<dbReference type="AlphaFoldDB" id="A0A8B6DIJ0"/>
<sequence length="401" mass="45618">MIHICIISAIIYTTKVSLNGPKYIIRDGNINVMCSSDEKPIFSTANFYINGQLYTSVRNYRSLCYSARKTCPVNSLTCYCSQDGKQYGLRIHAPKRNKTMTVSCAMQFVQKEQTFSKEDSFIVEIHDPPILKIEKPVTCNVSALVTVTCNATGNIGSFGDWIHSYGGKLIRTVQGKKSNNTSTIYIDNCDFEDIGEYTCNAWNRFGNETYRSKVTTRLRVYGPPKVLWIKSTEKHENPTIFSVSFYSPEIPTSVQWTQDFTSVDNFTGVVVRVLENNITFDMHGKPSVHIGHVTSLTVHKRSTSVYKVMLKNELGEYSHLFQIQAGRIYLNRFENAEHVSIYYAAPASVYNVSPYSATRLDYDEPINIPHAARSAQQRDNKESERGEREDDIETSHYIEIE</sequence>
<dbReference type="Gene3D" id="2.60.40.10">
    <property type="entry name" value="Immunoglobulins"/>
    <property type="match status" value="1"/>
</dbReference>
<dbReference type="InterPro" id="IPR007110">
    <property type="entry name" value="Ig-like_dom"/>
</dbReference>
<dbReference type="SUPFAM" id="SSF48726">
    <property type="entry name" value="Immunoglobulin"/>
    <property type="match status" value="1"/>
</dbReference>
<dbReference type="PROSITE" id="PS50835">
    <property type="entry name" value="IG_LIKE"/>
    <property type="match status" value="1"/>
</dbReference>
<organism evidence="3 4">
    <name type="scientific">Mytilus galloprovincialis</name>
    <name type="common">Mediterranean mussel</name>
    <dbReference type="NCBI Taxonomy" id="29158"/>
    <lineage>
        <taxon>Eukaryota</taxon>
        <taxon>Metazoa</taxon>
        <taxon>Spiralia</taxon>
        <taxon>Lophotrochozoa</taxon>
        <taxon>Mollusca</taxon>
        <taxon>Bivalvia</taxon>
        <taxon>Autobranchia</taxon>
        <taxon>Pteriomorphia</taxon>
        <taxon>Mytilida</taxon>
        <taxon>Mytiloidea</taxon>
        <taxon>Mytilidae</taxon>
        <taxon>Mytilinae</taxon>
        <taxon>Mytilus</taxon>
    </lineage>
</organism>
<name>A0A8B6DIJ0_MYTGA</name>
<feature type="compositionally biased region" description="Basic and acidic residues" evidence="1">
    <location>
        <begin position="376"/>
        <end position="401"/>
    </location>
</feature>
<feature type="region of interest" description="Disordered" evidence="1">
    <location>
        <begin position="370"/>
        <end position="401"/>
    </location>
</feature>
<protein>
    <recommendedName>
        <fullName evidence="2">Ig-like domain-containing protein</fullName>
    </recommendedName>
</protein>
<evidence type="ECO:0000313" key="4">
    <source>
        <dbReference type="Proteomes" id="UP000596742"/>
    </source>
</evidence>
<accession>A0A8B6DIJ0</accession>
<comment type="caution">
    <text evidence="3">The sequence shown here is derived from an EMBL/GenBank/DDBJ whole genome shotgun (WGS) entry which is preliminary data.</text>
</comment>